<organism evidence="1 2">
    <name type="scientific">Acrobeloides nanus</name>
    <dbReference type="NCBI Taxonomy" id="290746"/>
    <lineage>
        <taxon>Eukaryota</taxon>
        <taxon>Metazoa</taxon>
        <taxon>Ecdysozoa</taxon>
        <taxon>Nematoda</taxon>
        <taxon>Chromadorea</taxon>
        <taxon>Rhabditida</taxon>
        <taxon>Tylenchina</taxon>
        <taxon>Cephalobomorpha</taxon>
        <taxon>Cephaloboidea</taxon>
        <taxon>Cephalobidae</taxon>
        <taxon>Acrobeloides</taxon>
    </lineage>
</organism>
<evidence type="ECO:0000313" key="1">
    <source>
        <dbReference type="Proteomes" id="UP000887540"/>
    </source>
</evidence>
<proteinExistence type="predicted"/>
<dbReference type="AlphaFoldDB" id="A0A914ECC4"/>
<name>A0A914ECC4_9BILA</name>
<sequence>MLTTLGFDFRLKMFQFVVIFALLLQSFPIRIDAAPFLNEVTENPNAVKSQKESGDQKGVQIENEKVDIPDLDLSEFTDKELIELAKLLQNKIDAYDSRIPVEEYDMVLFPVELLNEEEEEPNNDHLLRTLVRDRRSPSSRVEDEPVPIIVIPDEEDSLPAQENEYLIVPEPGDLPLVPGAPDQAVILSEDELDELELRTKIADLSEILKERALRGL</sequence>
<reference evidence="2" key="1">
    <citation type="submission" date="2022-11" db="UniProtKB">
        <authorList>
            <consortium name="WormBaseParasite"/>
        </authorList>
    </citation>
    <scope>IDENTIFICATION</scope>
</reference>
<keyword evidence="1" id="KW-1185">Reference proteome</keyword>
<protein>
    <submittedName>
        <fullName evidence="2">Uncharacterized protein</fullName>
    </submittedName>
</protein>
<evidence type="ECO:0000313" key="2">
    <source>
        <dbReference type="WBParaSite" id="ACRNAN_scaffold681.g21401.t1"/>
    </source>
</evidence>
<dbReference type="Proteomes" id="UP000887540">
    <property type="component" value="Unplaced"/>
</dbReference>
<dbReference type="WBParaSite" id="ACRNAN_scaffold681.g21401.t1">
    <property type="protein sequence ID" value="ACRNAN_scaffold681.g21401.t1"/>
    <property type="gene ID" value="ACRNAN_scaffold681.g21401"/>
</dbReference>
<accession>A0A914ECC4</accession>